<proteinExistence type="predicted"/>
<gene>
    <name evidence="2" type="ORF">GCM10009117_22300</name>
</gene>
<evidence type="ECO:0000313" key="3">
    <source>
        <dbReference type="Proteomes" id="UP001500507"/>
    </source>
</evidence>
<dbReference type="EMBL" id="BAAAFG010000016">
    <property type="protein sequence ID" value="GAA0873083.1"/>
    <property type="molecule type" value="Genomic_DNA"/>
</dbReference>
<dbReference type="Proteomes" id="UP001500507">
    <property type="component" value="Unassembled WGS sequence"/>
</dbReference>
<evidence type="ECO:0000259" key="1">
    <source>
        <dbReference type="PROSITE" id="PS51186"/>
    </source>
</evidence>
<name>A0ABN1MJL1_9FLAO</name>
<accession>A0ABN1MJL1</accession>
<feature type="domain" description="N-acetyltransferase" evidence="1">
    <location>
        <begin position="1"/>
        <end position="100"/>
    </location>
</feature>
<dbReference type="InterPro" id="IPR016181">
    <property type="entry name" value="Acyl_CoA_acyltransferase"/>
</dbReference>
<dbReference type="Gene3D" id="3.40.630.30">
    <property type="match status" value="1"/>
</dbReference>
<dbReference type="InterPro" id="IPR000182">
    <property type="entry name" value="GNAT_dom"/>
</dbReference>
<keyword evidence="3" id="KW-1185">Reference proteome</keyword>
<dbReference type="PANTHER" id="PTHR43451:SF1">
    <property type="entry name" value="ACETYLTRANSFERASE"/>
    <property type="match status" value="1"/>
</dbReference>
<comment type="caution">
    <text evidence="2">The sequence shown here is derived from an EMBL/GenBank/DDBJ whole genome shotgun (WGS) entry which is preliminary data.</text>
</comment>
<dbReference type="PANTHER" id="PTHR43451">
    <property type="entry name" value="ACETYLTRANSFERASE (GNAT) FAMILY PROTEIN"/>
    <property type="match status" value="1"/>
</dbReference>
<reference evidence="2 3" key="1">
    <citation type="journal article" date="2019" name="Int. J. Syst. Evol. Microbiol.">
        <title>The Global Catalogue of Microorganisms (GCM) 10K type strain sequencing project: providing services to taxonomists for standard genome sequencing and annotation.</title>
        <authorList>
            <consortium name="The Broad Institute Genomics Platform"/>
            <consortium name="The Broad Institute Genome Sequencing Center for Infectious Disease"/>
            <person name="Wu L."/>
            <person name="Ma J."/>
        </authorList>
    </citation>
    <scope>NUCLEOTIDE SEQUENCE [LARGE SCALE GENOMIC DNA]</scope>
    <source>
        <strain evidence="2 3">JCM 16082</strain>
    </source>
</reference>
<dbReference type="PROSITE" id="PS51186">
    <property type="entry name" value="GNAT"/>
    <property type="match status" value="1"/>
</dbReference>
<sequence length="100" mass="11597">MIIRRGNLQDLPAIQELFKQTVRTVNANDYSAKQVKVWASSVEDLERLQNFFTIEEFYLAFDENKLVGFASLKGTDYFEKLFVHKDHQSKGIAKQLVDVI</sequence>
<organism evidence="2 3">
    <name type="scientific">Gangjinia marincola</name>
    <dbReference type="NCBI Taxonomy" id="578463"/>
    <lineage>
        <taxon>Bacteria</taxon>
        <taxon>Pseudomonadati</taxon>
        <taxon>Bacteroidota</taxon>
        <taxon>Flavobacteriia</taxon>
        <taxon>Flavobacteriales</taxon>
        <taxon>Flavobacteriaceae</taxon>
        <taxon>Gangjinia</taxon>
    </lineage>
</organism>
<dbReference type="Pfam" id="PF13673">
    <property type="entry name" value="Acetyltransf_10"/>
    <property type="match status" value="1"/>
</dbReference>
<dbReference type="SUPFAM" id="SSF55729">
    <property type="entry name" value="Acyl-CoA N-acyltransferases (Nat)"/>
    <property type="match status" value="1"/>
</dbReference>
<dbReference type="RefSeq" id="WP_343767577.1">
    <property type="nucleotide sequence ID" value="NZ_BAAAFG010000016.1"/>
</dbReference>
<dbReference type="CDD" id="cd04301">
    <property type="entry name" value="NAT_SF"/>
    <property type="match status" value="1"/>
</dbReference>
<dbReference type="InterPro" id="IPR052564">
    <property type="entry name" value="N-acetyltrans/Recomb-assoc"/>
</dbReference>
<protein>
    <recommendedName>
        <fullName evidence="1">N-acetyltransferase domain-containing protein</fullName>
    </recommendedName>
</protein>
<evidence type="ECO:0000313" key="2">
    <source>
        <dbReference type="EMBL" id="GAA0873083.1"/>
    </source>
</evidence>